<protein>
    <recommendedName>
        <fullName evidence="3">CarboxypepD_reg-like domain-containing protein</fullName>
    </recommendedName>
</protein>
<dbReference type="SUPFAM" id="SSF49464">
    <property type="entry name" value="Carboxypeptidase regulatory domain-like"/>
    <property type="match status" value="1"/>
</dbReference>
<dbReference type="SUPFAM" id="SSF56935">
    <property type="entry name" value="Porins"/>
    <property type="match status" value="1"/>
</dbReference>
<dbReference type="EMBL" id="FRYK01000001">
    <property type="protein sequence ID" value="SHO72254.1"/>
    <property type="molecule type" value="Genomic_DNA"/>
</dbReference>
<sequence length="879" mass="101943">MWIRKVLLLISTFFSFYLTAQIKIKGTVSDSIGTVPFANVLLKDNNNTIKQYTSTNERGFYKIVLKDNEEILFLEVTNLTHEPKTIPLKDYVSKNNEIIIDIKLSGRVTKLKEVIVEKKIPIVTKKDTLVYNPENFKDGSERIIEDLLKKLPGIKVEDNGEIKFKGKPIKKMLLDGDDLFDANYTIGSKNINVDMIDKVQGIEKFEENSLLKGIRESDEVALNLLLKKGKTDFSGNTTLGYGVENRYYGNLTGILVNSKIKGFGIASYNNVGQNNTPYDFDSQVLSLENLKNKNLNTQSLINEGNFNSEIDNSFHRLNNNLYSSLNFLYKVNKSSNLRLNFGFYDDKLQRINKSNSVITLENETFEVNETNNQIKTPQLYDLKAQFSNKEKKNLHWEYLGKLFYNKTNFNDSSINNTLLQNNNVDSENFNLNQFINSTYKISENKALVSSLHHVSSKSPQTLLTNPGTTIDRFNNLIAFQQNSEFSKDYFNVNASYYLSKNKFKYGVHSSFFTNENRLNSKLLDESNQILNNDFVNNNLYKITNFNINPVLVFNTEKYSIKLGINAIYNSIYFKESSLKEENNNLFFTPKLALKYRFDKKNSTTFSYDYNQMLPDEDKTFTGVVQTSYRGFISNELSLEYLKTHSYSLTYNYNDFFNLTQLSINLSHNYRPNNYFYNTIINQDITIFNRFYGNFGNKDYGLSITGETYFHPFRTTFQLNSNFNLSFDNNIINNSEIREIKNENLFLNFTARRGIKKILVVENKTSFVNNNFKIIKENLTNNFQSLSNQTKIIFKKNEHLNVNIIGNFISPSLKENNNYFFLESEINYISKNKKITYSLVGKNLTNNKMFFMSSVTNFSNNRSSHNLIERYVMLKVTFGF</sequence>
<proteinExistence type="predicted"/>
<dbReference type="InterPro" id="IPR008969">
    <property type="entry name" value="CarboxyPept-like_regulatory"/>
</dbReference>
<dbReference type="Proteomes" id="UP000184611">
    <property type="component" value="Unassembled WGS sequence"/>
</dbReference>
<keyword evidence="2" id="KW-1185">Reference proteome</keyword>
<gene>
    <name evidence="1" type="ORF">SAMN05443547_0582</name>
</gene>
<dbReference type="OrthoDB" id="603275at2"/>
<evidence type="ECO:0008006" key="3">
    <source>
        <dbReference type="Google" id="ProtNLM"/>
    </source>
</evidence>
<dbReference type="RefSeq" id="WP_073581207.1">
    <property type="nucleotide sequence ID" value="NZ_CBCSEA010000001.1"/>
</dbReference>
<accession>A0A1M7ZTN2</accession>
<organism evidence="1 2">
    <name type="scientific">Flavobacterium cucumis</name>
    <dbReference type="NCBI Taxonomy" id="416016"/>
    <lineage>
        <taxon>Bacteria</taxon>
        <taxon>Pseudomonadati</taxon>
        <taxon>Bacteroidota</taxon>
        <taxon>Flavobacteriia</taxon>
        <taxon>Flavobacteriales</taxon>
        <taxon>Flavobacteriaceae</taxon>
        <taxon>Flavobacterium</taxon>
    </lineage>
</organism>
<reference evidence="2" key="1">
    <citation type="submission" date="2016-12" db="EMBL/GenBank/DDBJ databases">
        <authorList>
            <person name="Varghese N."/>
            <person name="Submissions S."/>
        </authorList>
    </citation>
    <scope>NUCLEOTIDE SEQUENCE [LARGE SCALE GENOMIC DNA]</scope>
    <source>
        <strain evidence="2">DSM 18830</strain>
    </source>
</reference>
<dbReference type="AlphaFoldDB" id="A0A1M7ZTN2"/>
<name>A0A1M7ZTN2_9FLAO</name>
<evidence type="ECO:0000313" key="1">
    <source>
        <dbReference type="EMBL" id="SHO72254.1"/>
    </source>
</evidence>
<evidence type="ECO:0000313" key="2">
    <source>
        <dbReference type="Proteomes" id="UP000184611"/>
    </source>
</evidence>
<dbReference type="STRING" id="416016.SAMN05443547_0582"/>